<evidence type="ECO:0000313" key="2">
    <source>
        <dbReference type="EMBL" id="MFC7406685.1"/>
    </source>
</evidence>
<name>A0ABW2QB57_9MICO</name>
<dbReference type="Pfam" id="PF01243">
    <property type="entry name" value="PNPOx_N"/>
    <property type="match status" value="1"/>
</dbReference>
<gene>
    <name evidence="2" type="ORF">ACFQQL_16315</name>
</gene>
<dbReference type="Gene3D" id="2.30.110.10">
    <property type="entry name" value="Electron Transport, Fmn-binding Protein, Chain A"/>
    <property type="match status" value="1"/>
</dbReference>
<protein>
    <submittedName>
        <fullName evidence="2">Pyridoxamine 5'-phosphate oxidase family protein</fullName>
    </submittedName>
</protein>
<dbReference type="EMBL" id="JBHTCQ010000004">
    <property type="protein sequence ID" value="MFC7406685.1"/>
    <property type="molecule type" value="Genomic_DNA"/>
</dbReference>
<reference evidence="3" key="1">
    <citation type="journal article" date="2019" name="Int. J. Syst. Evol. Microbiol.">
        <title>The Global Catalogue of Microorganisms (GCM) 10K type strain sequencing project: providing services to taxonomists for standard genome sequencing and annotation.</title>
        <authorList>
            <consortium name="The Broad Institute Genomics Platform"/>
            <consortium name="The Broad Institute Genome Sequencing Center for Infectious Disease"/>
            <person name="Wu L."/>
            <person name="Ma J."/>
        </authorList>
    </citation>
    <scope>NUCLEOTIDE SEQUENCE [LARGE SCALE GENOMIC DNA]</scope>
    <source>
        <strain evidence="3">JCM 1490</strain>
    </source>
</reference>
<dbReference type="Proteomes" id="UP001596455">
    <property type="component" value="Unassembled WGS sequence"/>
</dbReference>
<keyword evidence="3" id="KW-1185">Reference proteome</keyword>
<proteinExistence type="predicted"/>
<accession>A0ABW2QB57</accession>
<dbReference type="InterPro" id="IPR011576">
    <property type="entry name" value="Pyridox_Oxase_N"/>
</dbReference>
<evidence type="ECO:0000313" key="3">
    <source>
        <dbReference type="Proteomes" id="UP001596455"/>
    </source>
</evidence>
<feature type="domain" description="Pyridoxamine 5'-phosphate oxidase N-terminal" evidence="1">
    <location>
        <begin position="28"/>
        <end position="133"/>
    </location>
</feature>
<dbReference type="SUPFAM" id="SSF50475">
    <property type="entry name" value="FMN-binding split barrel"/>
    <property type="match status" value="1"/>
</dbReference>
<sequence length="152" mass="17201">MSASEPARSREERRRDTEHRLNHDVDLWVATASGDGTPFLVPLSFDWDGDAILVSTPAQSPTGRNLATTRAARVALGNTRDVTMIDGDVEILEIDGLPEEQAERFARRAGFDPRDGGSTYRWFRIVPRRVQAWREVNELPGRTLMRDGRWLV</sequence>
<dbReference type="RefSeq" id="WP_382396219.1">
    <property type="nucleotide sequence ID" value="NZ_JBHTCQ010000004.1"/>
</dbReference>
<comment type="caution">
    <text evidence="2">The sequence shown here is derived from an EMBL/GenBank/DDBJ whole genome shotgun (WGS) entry which is preliminary data.</text>
</comment>
<dbReference type="InterPro" id="IPR012349">
    <property type="entry name" value="Split_barrel_FMN-bd"/>
</dbReference>
<organism evidence="2 3">
    <name type="scientific">Georgenia alba</name>
    <dbReference type="NCBI Taxonomy" id="2233858"/>
    <lineage>
        <taxon>Bacteria</taxon>
        <taxon>Bacillati</taxon>
        <taxon>Actinomycetota</taxon>
        <taxon>Actinomycetes</taxon>
        <taxon>Micrococcales</taxon>
        <taxon>Bogoriellaceae</taxon>
        <taxon>Georgenia</taxon>
    </lineage>
</organism>
<evidence type="ECO:0000259" key="1">
    <source>
        <dbReference type="Pfam" id="PF01243"/>
    </source>
</evidence>